<name>A0AAJ0HE49_9PEZI</name>
<keyword evidence="3" id="KW-1185">Reference proteome</keyword>
<sequence length="876" mass="96934">MSYADSIARPRFFGCPKWLGFQHNGYPVVELKDYLRIRRPNEGLEPVQAETTEERAASTQSLLTFGLLEAVIWDHVPENELVVTDNFGTLVLSRKHLIGLMEVWIDRIRRCQSGEAGHWLKRAHENIREAHSLMMGMSKSRFLVFKPLGIDAPSMICLVALIGEALHNAKGVFPSTTGQGFSWNMAWVQENPNDLTNEMVTDGWCPSVAQYLYNTASVSSLEFATACGPARDGKYHGDCSAATCSRYIIDAKTYTPKHLSSCPSSSASPSDKRCTFSAPVFNDVKGLLLDKQVPVITLAEGSDPNSVELKVHRSTELAYVAISHVWADGLGSSTEAGLPACQLRRLADLASKVLPGAAIWLDGICIPEADDLRGEAIGLMARTYRDATAVLVLDGGLQHCRTTEPLGVTILRVLTSGWMRRLWTLQEALLAKELHLVFAGDSLLLLKDVLPRSKDMMLNPHLTDLAKELFRLTKLSSDDDYRIGDVARSLEWRATNRPSDETLAIASLLGLQPAVLVHLNAEERMMQLLRAIGKMPRNVLFLSGFKLRSPGFRWAPTSFMDTHAGSSGGAMLSTRGSDARLTPRGLEATYYAFLFPLTTFQTGQRWSLKVVKSGRLYRVSDLSKGRCSYTCDMLLLNDNLSVGAAGPCVAVLRHNGLMLKGADRSYGFKSIKSAFSQSRYRRARLQESCRMPTQEPDGRAPAAIDNDDSQYSDWSGFLSSSDTNGGDSDSQDQDEQDDEDEEEEEQEDSSESSDESSDDEDTIPNPPDGLGPAATIQELHTTINDWAKSWGFAVNRHNSRNKKNDIYTRYEIRCDRFGQPRPSRSAGLRKTPTRKCGCKWQGAAVLGLEGWTFINNSDPDRRIHNHGPSLHPSAHP</sequence>
<evidence type="ECO:0000313" key="2">
    <source>
        <dbReference type="EMBL" id="KAK3349199.1"/>
    </source>
</evidence>
<dbReference type="EMBL" id="JAUIQD010000005">
    <property type="protein sequence ID" value="KAK3349199.1"/>
    <property type="molecule type" value="Genomic_DNA"/>
</dbReference>
<evidence type="ECO:0000256" key="1">
    <source>
        <dbReference type="SAM" id="MobiDB-lite"/>
    </source>
</evidence>
<feature type="region of interest" description="Disordered" evidence="1">
    <location>
        <begin position="688"/>
        <end position="773"/>
    </location>
</feature>
<organism evidence="2 3">
    <name type="scientific">Lasiosphaeria hispida</name>
    <dbReference type="NCBI Taxonomy" id="260671"/>
    <lineage>
        <taxon>Eukaryota</taxon>
        <taxon>Fungi</taxon>
        <taxon>Dikarya</taxon>
        <taxon>Ascomycota</taxon>
        <taxon>Pezizomycotina</taxon>
        <taxon>Sordariomycetes</taxon>
        <taxon>Sordariomycetidae</taxon>
        <taxon>Sordariales</taxon>
        <taxon>Lasiosphaeriaceae</taxon>
        <taxon>Lasiosphaeria</taxon>
    </lineage>
</organism>
<dbReference type="Proteomes" id="UP001275084">
    <property type="component" value="Unassembled WGS sequence"/>
</dbReference>
<proteinExistence type="predicted"/>
<comment type="caution">
    <text evidence="2">The sequence shown here is derived from an EMBL/GenBank/DDBJ whole genome shotgun (WGS) entry which is preliminary data.</text>
</comment>
<feature type="compositionally biased region" description="Acidic residues" evidence="1">
    <location>
        <begin position="729"/>
        <end position="762"/>
    </location>
</feature>
<dbReference type="PANTHER" id="PTHR39596:SF2">
    <property type="entry name" value="HET DOMAIN PROTEIN (AFU_ORTHOLOGUE AFUA_1G17550)-RELATED"/>
    <property type="match status" value="1"/>
</dbReference>
<dbReference type="PANTHER" id="PTHR39596">
    <property type="match status" value="1"/>
</dbReference>
<gene>
    <name evidence="2" type="ORF">B0T25DRAFT_569846</name>
</gene>
<protein>
    <recommendedName>
        <fullName evidence="4">Heterokaryon incompatibility domain-containing protein</fullName>
    </recommendedName>
</protein>
<feature type="compositionally biased region" description="Polar residues" evidence="1">
    <location>
        <begin position="711"/>
        <end position="726"/>
    </location>
</feature>
<evidence type="ECO:0000313" key="3">
    <source>
        <dbReference type="Proteomes" id="UP001275084"/>
    </source>
</evidence>
<accession>A0AAJ0HE49</accession>
<evidence type="ECO:0008006" key="4">
    <source>
        <dbReference type="Google" id="ProtNLM"/>
    </source>
</evidence>
<reference evidence="2" key="2">
    <citation type="submission" date="2023-06" db="EMBL/GenBank/DDBJ databases">
        <authorList>
            <consortium name="Lawrence Berkeley National Laboratory"/>
            <person name="Haridas S."/>
            <person name="Hensen N."/>
            <person name="Bonometti L."/>
            <person name="Westerberg I."/>
            <person name="Brannstrom I.O."/>
            <person name="Guillou S."/>
            <person name="Cros-Aarteil S."/>
            <person name="Calhoun S."/>
            <person name="Kuo A."/>
            <person name="Mondo S."/>
            <person name="Pangilinan J."/>
            <person name="Riley R."/>
            <person name="Labutti K."/>
            <person name="Andreopoulos B."/>
            <person name="Lipzen A."/>
            <person name="Chen C."/>
            <person name="Yanf M."/>
            <person name="Daum C."/>
            <person name="Ng V."/>
            <person name="Clum A."/>
            <person name="Steindorff A."/>
            <person name="Ohm R."/>
            <person name="Martin F."/>
            <person name="Silar P."/>
            <person name="Natvig D."/>
            <person name="Lalanne C."/>
            <person name="Gautier V."/>
            <person name="Ament-Velasquez S.L."/>
            <person name="Kruys A."/>
            <person name="Hutchinson M.I."/>
            <person name="Powell A.J."/>
            <person name="Barry K."/>
            <person name="Miller A.N."/>
            <person name="Grigoriev I.V."/>
            <person name="Debuchy R."/>
            <person name="Gladieux P."/>
            <person name="Thoren M.H."/>
            <person name="Johannesson H."/>
        </authorList>
    </citation>
    <scope>NUCLEOTIDE SEQUENCE</scope>
    <source>
        <strain evidence="2">CBS 955.72</strain>
    </source>
</reference>
<reference evidence="2" key="1">
    <citation type="journal article" date="2023" name="Mol. Phylogenet. Evol.">
        <title>Genome-scale phylogeny and comparative genomics of the fungal order Sordariales.</title>
        <authorList>
            <person name="Hensen N."/>
            <person name="Bonometti L."/>
            <person name="Westerberg I."/>
            <person name="Brannstrom I.O."/>
            <person name="Guillou S."/>
            <person name="Cros-Aarteil S."/>
            <person name="Calhoun S."/>
            <person name="Haridas S."/>
            <person name="Kuo A."/>
            <person name="Mondo S."/>
            <person name="Pangilinan J."/>
            <person name="Riley R."/>
            <person name="LaButti K."/>
            <person name="Andreopoulos B."/>
            <person name="Lipzen A."/>
            <person name="Chen C."/>
            <person name="Yan M."/>
            <person name="Daum C."/>
            <person name="Ng V."/>
            <person name="Clum A."/>
            <person name="Steindorff A."/>
            <person name="Ohm R.A."/>
            <person name="Martin F."/>
            <person name="Silar P."/>
            <person name="Natvig D.O."/>
            <person name="Lalanne C."/>
            <person name="Gautier V."/>
            <person name="Ament-Velasquez S.L."/>
            <person name="Kruys A."/>
            <person name="Hutchinson M.I."/>
            <person name="Powell A.J."/>
            <person name="Barry K."/>
            <person name="Miller A.N."/>
            <person name="Grigoriev I.V."/>
            <person name="Debuchy R."/>
            <person name="Gladieux P."/>
            <person name="Hiltunen Thoren M."/>
            <person name="Johannesson H."/>
        </authorList>
    </citation>
    <scope>NUCLEOTIDE SEQUENCE</scope>
    <source>
        <strain evidence="2">CBS 955.72</strain>
    </source>
</reference>
<dbReference type="AlphaFoldDB" id="A0AAJ0HE49"/>